<accession>A0A380TXW7</accession>
<reference evidence="1 6" key="2">
    <citation type="submission" date="2020-12" db="EMBL/GenBank/DDBJ databases">
        <title>FDA dAtabase for Regulatory Grade micrObial Sequences (FDA-ARGOS): Supporting development and validation of Infectious Disease Dx tests.</title>
        <authorList>
            <person name="Sproer C."/>
            <person name="Gronow S."/>
            <person name="Severitt S."/>
            <person name="Schroder I."/>
            <person name="Tallon L."/>
            <person name="Sadzewicz L."/>
            <person name="Zhao X."/>
            <person name="Boylan J."/>
            <person name="Ott S."/>
            <person name="Bowen H."/>
            <person name="Vavikolanu K."/>
            <person name="Mehta A."/>
            <person name="Aluvathingal J."/>
            <person name="Nadendla S."/>
            <person name="Lowell S."/>
            <person name="Myers T."/>
            <person name="Yan Y."/>
            <person name="Sichtig H."/>
        </authorList>
    </citation>
    <scope>NUCLEOTIDE SEQUENCE [LARGE SCALE GENOMIC DNA]</scope>
    <source>
        <strain evidence="1 6">FDAARGOS_910</strain>
    </source>
</reference>
<dbReference type="EMBL" id="UFRV01000006">
    <property type="protein sequence ID" value="SUT93276.1"/>
    <property type="molecule type" value="Genomic_DNA"/>
</dbReference>
<evidence type="ECO:0000313" key="6">
    <source>
        <dbReference type="Proteomes" id="UP000595107"/>
    </source>
</evidence>
<evidence type="ECO:0000313" key="5">
    <source>
        <dbReference type="Proteomes" id="UP000254227"/>
    </source>
</evidence>
<protein>
    <submittedName>
        <fullName evidence="4">Mobilization protein BmgB</fullName>
    </submittedName>
</protein>
<dbReference type="EMBL" id="CP065666">
    <property type="protein sequence ID" value="QPS05472.1"/>
    <property type="molecule type" value="Genomic_DNA"/>
</dbReference>
<gene>
    <name evidence="1" type="ORF">I6G67_08545</name>
    <name evidence="2" type="ORF">I6G67_08590</name>
    <name evidence="3" type="ORF">NCTC10308_01021</name>
    <name evidence="4" type="ORF">NCTC10308_01031</name>
</gene>
<organism evidence="4 5">
    <name type="scientific">Acinetobacter johnsonii</name>
    <dbReference type="NCBI Taxonomy" id="40214"/>
    <lineage>
        <taxon>Bacteria</taxon>
        <taxon>Pseudomonadati</taxon>
        <taxon>Pseudomonadota</taxon>
        <taxon>Gammaproteobacteria</taxon>
        <taxon>Moraxellales</taxon>
        <taxon>Moraxellaceae</taxon>
        <taxon>Acinetobacter</taxon>
    </lineage>
</organism>
<evidence type="ECO:0000313" key="1">
    <source>
        <dbReference type="EMBL" id="QPS05463.1"/>
    </source>
</evidence>
<dbReference type="Proteomes" id="UP000254227">
    <property type="component" value="Unassembled WGS sequence"/>
</dbReference>
<evidence type="ECO:0000313" key="2">
    <source>
        <dbReference type="EMBL" id="QPS05472.1"/>
    </source>
</evidence>
<dbReference type="EMBL" id="CP065666">
    <property type="protein sequence ID" value="QPS05463.1"/>
    <property type="molecule type" value="Genomic_DNA"/>
</dbReference>
<dbReference type="EMBL" id="UFRV01000006">
    <property type="protein sequence ID" value="SUT93256.1"/>
    <property type="molecule type" value="Genomic_DNA"/>
</dbReference>
<reference evidence="4 5" key="1">
    <citation type="submission" date="2018-06" db="EMBL/GenBank/DDBJ databases">
        <authorList>
            <consortium name="Pathogen Informatics"/>
            <person name="Doyle S."/>
        </authorList>
    </citation>
    <scope>NUCLEOTIDE SEQUENCE [LARGE SCALE GENOMIC DNA]</scope>
    <source>
        <strain evidence="4 5">NCTC10308</strain>
    </source>
</reference>
<dbReference type="RefSeq" id="WP_004693119.1">
    <property type="nucleotide sequence ID" value="NZ_BBTB01000088.1"/>
</dbReference>
<dbReference type="AlphaFoldDB" id="A0A380TXW7"/>
<name>A0A380TXW7_ACIJO</name>
<evidence type="ECO:0000313" key="4">
    <source>
        <dbReference type="EMBL" id="SUT93276.1"/>
    </source>
</evidence>
<sequence length="64" mass="7543">MAQTVKLNKWEQEVLEARLNYLNKKLVMNGFRTLKSESEIVHKIIEMTINKVDIDQDGNLRLKN</sequence>
<dbReference type="Proteomes" id="UP000595107">
    <property type="component" value="Chromosome"/>
</dbReference>
<evidence type="ECO:0000313" key="3">
    <source>
        <dbReference type="EMBL" id="SUT93256.1"/>
    </source>
</evidence>
<proteinExistence type="predicted"/>